<dbReference type="eggNOG" id="KOG0535">
    <property type="taxonomic scope" value="Eukaryota"/>
</dbReference>
<sequence>MMATNLLLRRLIISKRLSAASYNLFRSISIESSDEKQKPGRHKQALLVGGLGLGLLSGFYIWHRKSHVETRVSDTGAVPAFEAGKHRDTLPVYSAIDVSKHDSKEKGIWCSFKSGVYDITDFVDKHPGGDKILMAAGGALEPFWLLYAVHQTDHVLKLLEDHRIGNLDESDRGVAVRDLNDPYSTDPKRHPALKPATVKPFNAEPPLSVLVDSYITPNDLFYVRNHLPVPEVDPNTYELEICVDGSENEKTLTLNEIKNKFEKHTVTAAMQCAGNRRSEMMTIKPIKGLNWGAAAIGNATWSGARLIDVLKEMGIDNSNKNGFQHVQFEGLDLDPASSPYGASILFEKAMDPDVILAYEMNGQPIPRDHGFPVRVIVPGVVGARNVKWVSRIVVSHDESSSHWQQNDYKGFPPQIDWDTVDFKKAPAIQDLPVQSAICEPGEGQTISREKGNVLTVKGYAWSGGGRGIVRVDVSLDGGENWHLAKLKPSEMKINRAWAWTLWQADIPLPKSGSHKLEICCRAVDSSYNNQPDSVAPIWNLRGVLNNAWHRIHPIATDPGITPRNRCRYNVVARRNTLIIYYVRIMTLFPGLKIRKIIHLLYNLVIIIFVIIIVLIIPKECILKDYIPADIISLDVITNVSQHSIFNNHRPLCPIIPHNRKLNLNPTNMKKLPATEDFLTNLNIGQGGKWQPSNCNARFSTAIIIPYRARKQQLAAFLYYMHHFLCAQSISYTIIVVEQSHKKPFNRGKLFNVGFKEALNLRHFDCFIFHDVDLLPENLLNIYGCSSEPRHLITALDEFQYSLPYCEIMGGAVALTKYQFEKINGFANRFYGWGGEDDDFYNRVIANNYRVIRWDPAVARYTMLTHAKEPPNSDRHALLRESEALFLLDGLSNLDYTVISFEKLNSHTRIFQQNGARISLGSISDEYT</sequence>
<dbReference type="Gene3D" id="3.90.550.10">
    <property type="entry name" value="Spore Coat Polysaccharide Biosynthesis Protein SpsA, Chain A"/>
    <property type="match status" value="1"/>
</dbReference>
<evidence type="ECO:0000256" key="13">
    <source>
        <dbReference type="ARBA" id="ARBA00022676"/>
    </source>
</evidence>
<dbReference type="SUPFAM" id="SSF53448">
    <property type="entry name" value="Nucleotide-diphospho-sugar transferases"/>
    <property type="match status" value="1"/>
</dbReference>
<dbReference type="SUPFAM" id="SSF81296">
    <property type="entry name" value="E set domains"/>
    <property type="match status" value="1"/>
</dbReference>
<dbReference type="InterPro" id="IPR005066">
    <property type="entry name" value="MoCF_OxRdtse_dimer"/>
</dbReference>
<evidence type="ECO:0000256" key="10">
    <source>
        <dbReference type="ARBA" id="ARBA00012505"/>
    </source>
</evidence>
<dbReference type="CDD" id="cd02111">
    <property type="entry name" value="eukary_SO_Moco"/>
    <property type="match status" value="1"/>
</dbReference>
<dbReference type="STRING" id="126957.T1INN5"/>
<dbReference type="InterPro" id="IPR027995">
    <property type="entry name" value="Galactosyl_T_N"/>
</dbReference>
<keyword evidence="11" id="KW-0500">Molybdenum</keyword>
<evidence type="ECO:0000256" key="17">
    <source>
        <dbReference type="ARBA" id="ARBA00022968"/>
    </source>
</evidence>
<keyword evidence="28" id="KW-1185">Reference proteome</keyword>
<comment type="cofactor">
    <cofactor evidence="2">
        <name>heme b</name>
        <dbReference type="ChEBI" id="CHEBI:60344"/>
    </cofactor>
</comment>
<protein>
    <recommendedName>
        <fullName evidence="24">Sulfite oxidase</fullName>
        <ecNumber evidence="10">1.8.3.1</ecNumber>
    </recommendedName>
</protein>
<dbReference type="Pfam" id="PF13733">
    <property type="entry name" value="Glyco_transf_7N"/>
    <property type="match status" value="1"/>
</dbReference>
<dbReference type="Pfam" id="PF00173">
    <property type="entry name" value="Cyt-b5"/>
    <property type="match status" value="1"/>
</dbReference>
<evidence type="ECO:0000256" key="15">
    <source>
        <dbReference type="ARBA" id="ARBA00022692"/>
    </source>
</evidence>
<dbReference type="GO" id="GO:0005975">
    <property type="term" value="P:carbohydrate metabolic process"/>
    <property type="evidence" value="ECO:0007669"/>
    <property type="project" value="InterPro"/>
</dbReference>
<feature type="transmembrane region" description="Helical" evidence="25">
    <location>
        <begin position="45"/>
        <end position="63"/>
    </location>
</feature>
<evidence type="ECO:0000256" key="21">
    <source>
        <dbReference type="ARBA" id="ARBA00023128"/>
    </source>
</evidence>
<organism evidence="27 28">
    <name type="scientific">Strigamia maritima</name>
    <name type="common">European centipede</name>
    <name type="synonym">Geophilus maritimus</name>
    <dbReference type="NCBI Taxonomy" id="126957"/>
    <lineage>
        <taxon>Eukaryota</taxon>
        <taxon>Metazoa</taxon>
        <taxon>Ecdysozoa</taxon>
        <taxon>Arthropoda</taxon>
        <taxon>Myriapoda</taxon>
        <taxon>Chilopoda</taxon>
        <taxon>Pleurostigmophora</taxon>
        <taxon>Geophilomorpha</taxon>
        <taxon>Linotaeniidae</taxon>
        <taxon>Strigamia</taxon>
    </lineage>
</organism>
<keyword evidence="21" id="KW-0496">Mitochondrion</keyword>
<dbReference type="EnsemblMetazoa" id="SMAR002618-RA">
    <property type="protein sequence ID" value="SMAR002618-PA"/>
    <property type="gene ID" value="SMAR002618"/>
</dbReference>
<evidence type="ECO:0000256" key="11">
    <source>
        <dbReference type="ARBA" id="ARBA00022505"/>
    </source>
</evidence>
<dbReference type="UniPathway" id="UPA00096"/>
<dbReference type="Gene3D" id="3.90.420.10">
    <property type="entry name" value="Oxidoreductase, molybdopterin-binding domain"/>
    <property type="match status" value="1"/>
</dbReference>
<keyword evidence="19" id="KW-0560">Oxidoreductase</keyword>
<dbReference type="Pfam" id="PF02709">
    <property type="entry name" value="Glyco_transf_7C"/>
    <property type="match status" value="1"/>
</dbReference>
<dbReference type="FunFam" id="3.10.120.10:FF:000007">
    <property type="entry name" value="Sulfite oxidase, mitochondrial"/>
    <property type="match status" value="1"/>
</dbReference>
<keyword evidence="17" id="KW-0735">Signal-anchor</keyword>
<dbReference type="PANTHER" id="PTHR19372">
    <property type="entry name" value="SULFITE REDUCTASE"/>
    <property type="match status" value="1"/>
</dbReference>
<dbReference type="InterPro" id="IPR000572">
    <property type="entry name" value="OxRdtase_Mopterin-bd_dom"/>
</dbReference>
<dbReference type="GO" id="GO:0043546">
    <property type="term" value="F:molybdopterin cofactor binding"/>
    <property type="evidence" value="ECO:0007669"/>
    <property type="project" value="TreeGrafter"/>
</dbReference>
<dbReference type="PROSITE" id="PS00191">
    <property type="entry name" value="CYTOCHROME_B5_1"/>
    <property type="match status" value="1"/>
</dbReference>
<comment type="pathway">
    <text evidence="7">Protein modification; protein glycosylation.</text>
</comment>
<evidence type="ECO:0000256" key="25">
    <source>
        <dbReference type="SAM" id="Phobius"/>
    </source>
</evidence>
<keyword evidence="16" id="KW-0479">Metal-binding</keyword>
<comment type="pathway">
    <text evidence="6">Sulfur metabolism.</text>
</comment>
<dbReference type="FunFam" id="3.90.420.10:FF:000002">
    <property type="entry name" value="sulfite oxidase, mitochondrial"/>
    <property type="match status" value="1"/>
</dbReference>
<keyword evidence="22 25" id="KW-0472">Membrane</keyword>
<dbReference type="EMBL" id="JH431195">
    <property type="status" value="NOT_ANNOTATED_CDS"/>
    <property type="molecule type" value="Genomic_DNA"/>
</dbReference>
<dbReference type="InterPro" id="IPR036400">
    <property type="entry name" value="Cyt_B5-like_heme/steroid_sf"/>
</dbReference>
<dbReference type="InterPro" id="IPR036374">
    <property type="entry name" value="OxRdtase_Mopterin-bd_sf"/>
</dbReference>
<dbReference type="InterPro" id="IPR014756">
    <property type="entry name" value="Ig_E-set"/>
</dbReference>
<keyword evidence="18 25" id="KW-1133">Transmembrane helix</keyword>
<dbReference type="InterPro" id="IPR018506">
    <property type="entry name" value="Cyt_B5_heme-BS"/>
</dbReference>
<dbReference type="Proteomes" id="UP000014500">
    <property type="component" value="Unassembled WGS sequence"/>
</dbReference>
<dbReference type="InterPro" id="IPR003859">
    <property type="entry name" value="Galactosyl_T"/>
</dbReference>
<evidence type="ECO:0000256" key="4">
    <source>
        <dbReference type="ARBA" id="ARBA00004606"/>
    </source>
</evidence>
<dbReference type="PANTHER" id="PTHR19372:SF7">
    <property type="entry name" value="SULFITE OXIDASE, MITOCHONDRIAL"/>
    <property type="match status" value="1"/>
</dbReference>
<feature type="transmembrane region" description="Helical" evidence="25">
    <location>
        <begin position="716"/>
        <end position="736"/>
    </location>
</feature>
<keyword evidence="15 25" id="KW-0812">Transmembrane</keyword>
<comment type="similarity">
    <text evidence="9">Belongs to the glycosyltransferase 7 family.</text>
</comment>
<dbReference type="PRINTS" id="PR02050">
    <property type="entry name" value="B14GALTRFASE"/>
</dbReference>
<evidence type="ECO:0000256" key="9">
    <source>
        <dbReference type="ARBA" id="ARBA00005735"/>
    </source>
</evidence>
<evidence type="ECO:0000256" key="7">
    <source>
        <dbReference type="ARBA" id="ARBA00004922"/>
    </source>
</evidence>
<dbReference type="GO" id="GO:0016757">
    <property type="term" value="F:glycosyltransferase activity"/>
    <property type="evidence" value="ECO:0007669"/>
    <property type="project" value="UniProtKB-KW"/>
</dbReference>
<comment type="pathway">
    <text evidence="8">Energy metabolism; sulfur metabolism.</text>
</comment>
<comment type="cofactor">
    <cofactor evidence="1">
        <name>Mo-molybdopterin</name>
        <dbReference type="ChEBI" id="CHEBI:71302"/>
    </cofactor>
</comment>
<dbReference type="SUPFAM" id="SSF56524">
    <property type="entry name" value="Oxidoreductase molybdopterin-binding domain"/>
    <property type="match status" value="1"/>
</dbReference>
<dbReference type="GO" id="GO:0020037">
    <property type="term" value="F:heme binding"/>
    <property type="evidence" value="ECO:0007669"/>
    <property type="project" value="InterPro"/>
</dbReference>
<evidence type="ECO:0000256" key="14">
    <source>
        <dbReference type="ARBA" id="ARBA00022679"/>
    </source>
</evidence>
<evidence type="ECO:0000256" key="22">
    <source>
        <dbReference type="ARBA" id="ARBA00023136"/>
    </source>
</evidence>
<feature type="transmembrane region" description="Helical" evidence="25">
    <location>
        <begin position="596"/>
        <end position="616"/>
    </location>
</feature>
<dbReference type="Gene3D" id="2.60.40.650">
    <property type="match status" value="1"/>
</dbReference>
<dbReference type="SMART" id="SM01117">
    <property type="entry name" value="Cyt-b5"/>
    <property type="match status" value="1"/>
</dbReference>
<dbReference type="GO" id="GO:0005886">
    <property type="term" value="C:plasma membrane"/>
    <property type="evidence" value="ECO:0007669"/>
    <property type="project" value="UniProtKB-SubCell"/>
</dbReference>
<dbReference type="PRINTS" id="PR00407">
    <property type="entry name" value="EUMOPTERIN"/>
</dbReference>
<dbReference type="InterPro" id="IPR027791">
    <property type="entry name" value="Galactosyl_T_C"/>
</dbReference>
<evidence type="ECO:0000313" key="28">
    <source>
        <dbReference type="Proteomes" id="UP000014500"/>
    </source>
</evidence>
<evidence type="ECO:0000256" key="18">
    <source>
        <dbReference type="ARBA" id="ARBA00022989"/>
    </source>
</evidence>
<dbReference type="GO" id="GO:0006790">
    <property type="term" value="P:sulfur compound metabolic process"/>
    <property type="evidence" value="ECO:0007669"/>
    <property type="project" value="UniProtKB-UniPathway"/>
</dbReference>
<dbReference type="eggNOG" id="KOG4576">
    <property type="taxonomic scope" value="Eukaryota"/>
</dbReference>
<proteinExistence type="inferred from homology"/>
<keyword evidence="23" id="KW-0325">Glycoprotein</keyword>
<dbReference type="GO" id="GO:0008482">
    <property type="term" value="F:sulfite oxidase activity"/>
    <property type="evidence" value="ECO:0007669"/>
    <property type="project" value="UniProtKB-EC"/>
</dbReference>
<evidence type="ECO:0000256" key="2">
    <source>
        <dbReference type="ARBA" id="ARBA00001970"/>
    </source>
</evidence>
<dbReference type="UniPathway" id="UPA00378"/>
<evidence type="ECO:0000256" key="24">
    <source>
        <dbReference type="ARBA" id="ARBA00070338"/>
    </source>
</evidence>
<name>T1INN5_STRMM</name>
<keyword evidence="20" id="KW-0408">Iron</keyword>
<accession>T1INN5</accession>
<feature type="domain" description="Cytochrome b5 heme-binding" evidence="26">
    <location>
        <begin position="90"/>
        <end position="168"/>
    </location>
</feature>
<dbReference type="Gene3D" id="3.10.120.10">
    <property type="entry name" value="Cytochrome b5-like heme/steroid binding domain"/>
    <property type="match status" value="1"/>
</dbReference>
<dbReference type="Pfam" id="PF00174">
    <property type="entry name" value="Oxidored_molyb"/>
    <property type="match status" value="1"/>
</dbReference>
<dbReference type="AlphaFoldDB" id="T1INN5"/>
<evidence type="ECO:0000256" key="19">
    <source>
        <dbReference type="ARBA" id="ARBA00023002"/>
    </source>
</evidence>
<evidence type="ECO:0000256" key="20">
    <source>
        <dbReference type="ARBA" id="ARBA00023004"/>
    </source>
</evidence>
<dbReference type="eggNOG" id="KOG3916">
    <property type="taxonomic scope" value="Eukaryota"/>
</dbReference>
<dbReference type="InterPro" id="IPR029044">
    <property type="entry name" value="Nucleotide-diphossugar_trans"/>
</dbReference>
<evidence type="ECO:0000256" key="16">
    <source>
        <dbReference type="ARBA" id="ARBA00022723"/>
    </source>
</evidence>
<dbReference type="CDD" id="cd00899">
    <property type="entry name" value="b4GalT"/>
    <property type="match status" value="1"/>
</dbReference>
<evidence type="ECO:0000256" key="1">
    <source>
        <dbReference type="ARBA" id="ARBA00001924"/>
    </source>
</evidence>
<dbReference type="GO" id="GO:0005758">
    <property type="term" value="C:mitochondrial intermembrane space"/>
    <property type="evidence" value="ECO:0007669"/>
    <property type="project" value="UniProtKB-SubCell"/>
</dbReference>
<dbReference type="InterPro" id="IPR001199">
    <property type="entry name" value="Cyt_B5-like_heme/steroid-bd"/>
</dbReference>
<dbReference type="PhylomeDB" id="T1INN5"/>
<evidence type="ECO:0000259" key="26">
    <source>
        <dbReference type="PROSITE" id="PS50255"/>
    </source>
</evidence>
<dbReference type="PRINTS" id="PR00363">
    <property type="entry name" value="CYTOCHROMEB5"/>
</dbReference>
<evidence type="ECO:0000256" key="12">
    <source>
        <dbReference type="ARBA" id="ARBA00022617"/>
    </source>
</evidence>
<dbReference type="Pfam" id="PF03404">
    <property type="entry name" value="Mo-co_dimer"/>
    <property type="match status" value="1"/>
</dbReference>
<evidence type="ECO:0000313" key="27">
    <source>
        <dbReference type="EnsemblMetazoa" id="SMAR002618-PA"/>
    </source>
</evidence>
<comment type="subcellular location">
    <subcellularLocation>
        <location evidence="5">Cell membrane</location>
        <topology evidence="5">Multi-pass membrane protein</topology>
    </subcellularLocation>
    <subcellularLocation>
        <location evidence="4">Membrane</location>
        <topology evidence="4">Single-pass type II membrane protein</topology>
    </subcellularLocation>
    <subcellularLocation>
        <location evidence="3">Mitochondrion intermembrane space</location>
    </subcellularLocation>
</comment>
<dbReference type="InterPro" id="IPR008335">
    <property type="entry name" value="Mopterin_OxRdtase_euk"/>
</dbReference>
<keyword evidence="14" id="KW-0808">Transferase</keyword>
<reference evidence="28" key="1">
    <citation type="submission" date="2011-05" db="EMBL/GenBank/DDBJ databases">
        <authorList>
            <person name="Richards S.R."/>
            <person name="Qu J."/>
            <person name="Jiang H."/>
            <person name="Jhangiani S.N."/>
            <person name="Agravi P."/>
            <person name="Goodspeed R."/>
            <person name="Gross S."/>
            <person name="Mandapat C."/>
            <person name="Jackson L."/>
            <person name="Mathew T."/>
            <person name="Pu L."/>
            <person name="Thornton R."/>
            <person name="Saada N."/>
            <person name="Wilczek-Boney K.B."/>
            <person name="Lee S."/>
            <person name="Kovar C."/>
            <person name="Wu Y."/>
            <person name="Scherer S.E."/>
            <person name="Worley K.C."/>
            <person name="Muzny D.M."/>
            <person name="Gibbs R."/>
        </authorList>
    </citation>
    <scope>NUCLEOTIDE SEQUENCE</scope>
    <source>
        <strain evidence="28">Brora</strain>
    </source>
</reference>
<evidence type="ECO:0000256" key="3">
    <source>
        <dbReference type="ARBA" id="ARBA00004569"/>
    </source>
</evidence>
<evidence type="ECO:0000256" key="5">
    <source>
        <dbReference type="ARBA" id="ARBA00004651"/>
    </source>
</evidence>
<keyword evidence="12" id="KW-0349">Heme</keyword>
<dbReference type="GO" id="GO:0030151">
    <property type="term" value="F:molybdenum ion binding"/>
    <property type="evidence" value="ECO:0007669"/>
    <property type="project" value="InterPro"/>
</dbReference>
<dbReference type="HOGENOM" id="CLU_315310_0_0_1"/>
<dbReference type="FunFam" id="2.60.40.650:FF:000002">
    <property type="entry name" value="sulfite oxidase"/>
    <property type="match status" value="1"/>
</dbReference>
<dbReference type="EC" id="1.8.3.1" evidence="10"/>
<evidence type="ECO:0000256" key="8">
    <source>
        <dbReference type="ARBA" id="ARBA00004971"/>
    </source>
</evidence>
<reference evidence="27" key="2">
    <citation type="submission" date="2015-02" db="UniProtKB">
        <authorList>
            <consortium name="EnsemblMetazoa"/>
        </authorList>
    </citation>
    <scope>IDENTIFICATION</scope>
</reference>
<dbReference type="PROSITE" id="PS50255">
    <property type="entry name" value="CYTOCHROME_B5_2"/>
    <property type="match status" value="1"/>
</dbReference>
<evidence type="ECO:0000256" key="6">
    <source>
        <dbReference type="ARBA" id="ARBA00004678"/>
    </source>
</evidence>
<dbReference type="SUPFAM" id="SSF55856">
    <property type="entry name" value="Cytochrome b5-like heme/steroid binding domain"/>
    <property type="match status" value="1"/>
</dbReference>
<evidence type="ECO:0000256" key="23">
    <source>
        <dbReference type="ARBA" id="ARBA00023180"/>
    </source>
</evidence>
<keyword evidence="13" id="KW-0328">Glycosyltransferase</keyword>